<accession>A0A5B7E4M6</accession>
<evidence type="ECO:0000313" key="2">
    <source>
        <dbReference type="Proteomes" id="UP000324222"/>
    </source>
</evidence>
<comment type="caution">
    <text evidence="1">The sequence shown here is derived from an EMBL/GenBank/DDBJ whole genome shotgun (WGS) entry which is preliminary data.</text>
</comment>
<evidence type="ECO:0000313" key="1">
    <source>
        <dbReference type="EMBL" id="MPC28942.1"/>
    </source>
</evidence>
<proteinExistence type="predicted"/>
<protein>
    <submittedName>
        <fullName evidence="1">Uncharacterized protein</fullName>
    </submittedName>
</protein>
<keyword evidence="2" id="KW-1185">Reference proteome</keyword>
<sequence length="110" mass="12003">MRGSSVMRPRYFAFCCSLPAMITGICCEGDKEGTWYLIQPSNSGSRGSLSAEVTQSRSGCRHVAHKLQMSLVCSLVLGYIPFSCSRERPTRITTASSRLPTSLHCPSPLT</sequence>
<gene>
    <name evidence="1" type="ORF">E2C01_022157</name>
</gene>
<reference evidence="1 2" key="1">
    <citation type="submission" date="2019-05" db="EMBL/GenBank/DDBJ databases">
        <title>Another draft genome of Portunus trituberculatus and its Hox gene families provides insights of decapod evolution.</title>
        <authorList>
            <person name="Jeong J.-H."/>
            <person name="Song I."/>
            <person name="Kim S."/>
            <person name="Choi T."/>
            <person name="Kim D."/>
            <person name="Ryu S."/>
            <person name="Kim W."/>
        </authorList>
    </citation>
    <scope>NUCLEOTIDE SEQUENCE [LARGE SCALE GENOMIC DNA]</scope>
    <source>
        <tissue evidence="1">Muscle</tissue>
    </source>
</reference>
<dbReference type="EMBL" id="VSRR010001991">
    <property type="protein sequence ID" value="MPC28942.1"/>
    <property type="molecule type" value="Genomic_DNA"/>
</dbReference>
<name>A0A5B7E4M6_PORTR</name>
<organism evidence="1 2">
    <name type="scientific">Portunus trituberculatus</name>
    <name type="common">Swimming crab</name>
    <name type="synonym">Neptunus trituberculatus</name>
    <dbReference type="NCBI Taxonomy" id="210409"/>
    <lineage>
        <taxon>Eukaryota</taxon>
        <taxon>Metazoa</taxon>
        <taxon>Ecdysozoa</taxon>
        <taxon>Arthropoda</taxon>
        <taxon>Crustacea</taxon>
        <taxon>Multicrustacea</taxon>
        <taxon>Malacostraca</taxon>
        <taxon>Eumalacostraca</taxon>
        <taxon>Eucarida</taxon>
        <taxon>Decapoda</taxon>
        <taxon>Pleocyemata</taxon>
        <taxon>Brachyura</taxon>
        <taxon>Eubrachyura</taxon>
        <taxon>Portunoidea</taxon>
        <taxon>Portunidae</taxon>
        <taxon>Portuninae</taxon>
        <taxon>Portunus</taxon>
    </lineage>
</organism>
<dbReference type="AlphaFoldDB" id="A0A5B7E4M6"/>
<dbReference type="Proteomes" id="UP000324222">
    <property type="component" value="Unassembled WGS sequence"/>
</dbReference>